<dbReference type="Proteomes" id="UP000521872">
    <property type="component" value="Unassembled WGS sequence"/>
</dbReference>
<dbReference type="EMBL" id="JAACJL010000045">
    <property type="protein sequence ID" value="KAF4613563.1"/>
    <property type="molecule type" value="Genomic_DNA"/>
</dbReference>
<evidence type="ECO:0000313" key="8">
    <source>
        <dbReference type="Proteomes" id="UP000521872"/>
    </source>
</evidence>
<comment type="subcellular location">
    <subcellularLocation>
        <location evidence="1">Membrane</location>
        <topology evidence="1">Single-pass membrane protein</topology>
    </subcellularLocation>
</comment>
<protein>
    <submittedName>
        <fullName evidence="7">Uncharacterized protein</fullName>
    </submittedName>
</protein>
<sequence length="265" mass="28287">MSSSSPPSAYIIDDQDAARVKYKGTWTKGGNTYEHMGTVTSSTTPGDSLAVNFTGTSVGPRLRNSIDGQTTVYVRTSALSAGGEFNQQLWKSPTLTTTQNHQLIVEMIKVNNNEGANGTVWFDSFAVNTNGTATNPKMNTPPADSDATPSTHSQISSTQSTLPSASSPSSPLTATSAPSEKPTTGAIAGGIVGGVLILLLLLVLLFICCRRRRKCTLQDNWIVAQESDPNRMRPYPTVNTKTVPSDYAHQTLLTANHPSRSPKKT</sequence>
<evidence type="ECO:0000256" key="3">
    <source>
        <dbReference type="ARBA" id="ARBA00022989"/>
    </source>
</evidence>
<feature type="transmembrane region" description="Helical" evidence="6">
    <location>
        <begin position="186"/>
        <end position="208"/>
    </location>
</feature>
<dbReference type="GO" id="GO:0016020">
    <property type="term" value="C:membrane"/>
    <property type="evidence" value="ECO:0007669"/>
    <property type="project" value="UniProtKB-SubCell"/>
</dbReference>
<keyword evidence="3 6" id="KW-1133">Transmembrane helix</keyword>
<keyword evidence="8" id="KW-1185">Reference proteome</keyword>
<keyword evidence="4 6" id="KW-0472">Membrane</keyword>
<organism evidence="7 8">
    <name type="scientific">Agrocybe pediades</name>
    <dbReference type="NCBI Taxonomy" id="84607"/>
    <lineage>
        <taxon>Eukaryota</taxon>
        <taxon>Fungi</taxon>
        <taxon>Dikarya</taxon>
        <taxon>Basidiomycota</taxon>
        <taxon>Agaricomycotina</taxon>
        <taxon>Agaricomycetes</taxon>
        <taxon>Agaricomycetidae</taxon>
        <taxon>Agaricales</taxon>
        <taxon>Agaricineae</taxon>
        <taxon>Strophariaceae</taxon>
        <taxon>Agrocybe</taxon>
    </lineage>
</organism>
<evidence type="ECO:0000256" key="6">
    <source>
        <dbReference type="SAM" id="Phobius"/>
    </source>
</evidence>
<dbReference type="InterPro" id="IPR051694">
    <property type="entry name" value="Immunoregulatory_rcpt-like"/>
</dbReference>
<dbReference type="GO" id="GO:0071944">
    <property type="term" value="C:cell periphery"/>
    <property type="evidence" value="ECO:0007669"/>
    <property type="project" value="UniProtKB-ARBA"/>
</dbReference>
<dbReference type="Gene3D" id="2.60.120.260">
    <property type="entry name" value="Galactose-binding domain-like"/>
    <property type="match status" value="1"/>
</dbReference>
<feature type="region of interest" description="Disordered" evidence="5">
    <location>
        <begin position="132"/>
        <end position="181"/>
    </location>
</feature>
<proteinExistence type="predicted"/>
<accession>A0A8H4QMI7</accession>
<reference evidence="7 8" key="1">
    <citation type="submission" date="2019-12" db="EMBL/GenBank/DDBJ databases">
        <authorList>
            <person name="Floudas D."/>
            <person name="Bentzer J."/>
            <person name="Ahren D."/>
            <person name="Johansson T."/>
            <person name="Persson P."/>
            <person name="Tunlid A."/>
        </authorList>
    </citation>
    <scope>NUCLEOTIDE SEQUENCE [LARGE SCALE GENOMIC DNA]</scope>
    <source>
        <strain evidence="7 8">CBS 102.39</strain>
    </source>
</reference>
<comment type="caution">
    <text evidence="7">The sequence shown here is derived from an EMBL/GenBank/DDBJ whole genome shotgun (WGS) entry which is preliminary data.</text>
</comment>
<dbReference type="AlphaFoldDB" id="A0A8H4QMI7"/>
<dbReference type="PANTHER" id="PTHR15549">
    <property type="entry name" value="PAIRED IMMUNOGLOBULIN-LIKE TYPE 2 RECEPTOR"/>
    <property type="match status" value="1"/>
</dbReference>
<feature type="compositionally biased region" description="Low complexity" evidence="5">
    <location>
        <begin position="148"/>
        <end position="179"/>
    </location>
</feature>
<name>A0A8H4QMI7_9AGAR</name>
<dbReference type="PANTHER" id="PTHR15549:SF26">
    <property type="entry name" value="AXIAL BUDDING PATTERN PROTEIN 2-RELATED"/>
    <property type="match status" value="1"/>
</dbReference>
<keyword evidence="2 6" id="KW-0812">Transmembrane</keyword>
<evidence type="ECO:0000313" key="7">
    <source>
        <dbReference type="EMBL" id="KAF4613563.1"/>
    </source>
</evidence>
<evidence type="ECO:0000256" key="4">
    <source>
        <dbReference type="ARBA" id="ARBA00023136"/>
    </source>
</evidence>
<gene>
    <name evidence="7" type="ORF">D9613_008022</name>
</gene>
<evidence type="ECO:0000256" key="2">
    <source>
        <dbReference type="ARBA" id="ARBA00022692"/>
    </source>
</evidence>
<evidence type="ECO:0000256" key="1">
    <source>
        <dbReference type="ARBA" id="ARBA00004167"/>
    </source>
</evidence>
<evidence type="ECO:0000256" key="5">
    <source>
        <dbReference type="SAM" id="MobiDB-lite"/>
    </source>
</evidence>